<dbReference type="Proteomes" id="UP000283458">
    <property type="component" value="Unassembled WGS sequence"/>
</dbReference>
<sequence>MEQLYTVNQLAEELNITPRALRFYEVKGLLAPNRVGNNRVYTKRDRARLKLILRGKRLGFSLAEIREYLDLYNVDGGVEQQRNLLKRVQKRLKDLEQQREDLEATVYELKEIELQVSNTLSERSPGKDA</sequence>
<evidence type="ECO:0000256" key="1">
    <source>
        <dbReference type="ARBA" id="ARBA00023125"/>
    </source>
</evidence>
<feature type="coiled-coil region" evidence="2">
    <location>
        <begin position="78"/>
        <end position="115"/>
    </location>
</feature>
<evidence type="ECO:0000313" key="5">
    <source>
        <dbReference type="Proteomes" id="UP000283458"/>
    </source>
</evidence>
<evidence type="ECO:0000259" key="3">
    <source>
        <dbReference type="PROSITE" id="PS50937"/>
    </source>
</evidence>
<gene>
    <name evidence="4" type="ORF">D3877_05930</name>
</gene>
<dbReference type="SMART" id="SM00422">
    <property type="entry name" value="HTH_MERR"/>
    <property type="match status" value="1"/>
</dbReference>
<protein>
    <submittedName>
        <fullName evidence="4">MerR family DNA-binding transcriptional regulator</fullName>
    </submittedName>
</protein>
<dbReference type="EMBL" id="QYUL01000001">
    <property type="protein sequence ID" value="RJF84140.1"/>
    <property type="molecule type" value="Genomic_DNA"/>
</dbReference>
<comment type="caution">
    <text evidence="4">The sequence shown here is derived from an EMBL/GenBank/DDBJ whole genome shotgun (WGS) entry which is preliminary data.</text>
</comment>
<dbReference type="GO" id="GO:0003700">
    <property type="term" value="F:DNA-binding transcription factor activity"/>
    <property type="evidence" value="ECO:0007669"/>
    <property type="project" value="InterPro"/>
</dbReference>
<dbReference type="PROSITE" id="PS50937">
    <property type="entry name" value="HTH_MERR_2"/>
    <property type="match status" value="1"/>
</dbReference>
<dbReference type="PANTHER" id="PTHR30204">
    <property type="entry name" value="REDOX-CYCLING DRUG-SENSING TRANSCRIPTIONAL ACTIVATOR SOXR"/>
    <property type="match status" value="1"/>
</dbReference>
<dbReference type="InterPro" id="IPR000551">
    <property type="entry name" value="MerR-type_HTH_dom"/>
</dbReference>
<dbReference type="CDD" id="cd04776">
    <property type="entry name" value="HTH_GnyR"/>
    <property type="match status" value="1"/>
</dbReference>
<dbReference type="SUPFAM" id="SSF46955">
    <property type="entry name" value="Putative DNA-binding domain"/>
    <property type="match status" value="1"/>
</dbReference>
<organism evidence="4 5">
    <name type="scientific">Azospirillum cavernae</name>
    <dbReference type="NCBI Taxonomy" id="2320860"/>
    <lineage>
        <taxon>Bacteria</taxon>
        <taxon>Pseudomonadati</taxon>
        <taxon>Pseudomonadota</taxon>
        <taxon>Alphaproteobacteria</taxon>
        <taxon>Rhodospirillales</taxon>
        <taxon>Azospirillaceae</taxon>
        <taxon>Azospirillum</taxon>
    </lineage>
</organism>
<evidence type="ECO:0000256" key="2">
    <source>
        <dbReference type="SAM" id="Coils"/>
    </source>
</evidence>
<dbReference type="PANTHER" id="PTHR30204:SF58">
    <property type="entry name" value="HTH-TYPE TRANSCRIPTIONAL REGULATOR YFMP"/>
    <property type="match status" value="1"/>
</dbReference>
<dbReference type="GO" id="GO:0003677">
    <property type="term" value="F:DNA binding"/>
    <property type="evidence" value="ECO:0007669"/>
    <property type="project" value="UniProtKB-KW"/>
</dbReference>
<dbReference type="RefSeq" id="WP_119829781.1">
    <property type="nucleotide sequence ID" value="NZ_QYUL01000001.1"/>
</dbReference>
<dbReference type="OrthoDB" id="9803659at2"/>
<reference evidence="4 5" key="1">
    <citation type="submission" date="2018-09" db="EMBL/GenBank/DDBJ databases">
        <authorList>
            <person name="Zhu H."/>
        </authorList>
    </citation>
    <scope>NUCLEOTIDE SEQUENCE [LARGE SCALE GENOMIC DNA]</scope>
    <source>
        <strain evidence="4 5">K2W22B-5</strain>
    </source>
</reference>
<dbReference type="InterPro" id="IPR009061">
    <property type="entry name" value="DNA-bd_dom_put_sf"/>
</dbReference>
<keyword evidence="2" id="KW-0175">Coiled coil</keyword>
<dbReference type="Gene3D" id="1.10.1660.10">
    <property type="match status" value="1"/>
</dbReference>
<evidence type="ECO:0000313" key="4">
    <source>
        <dbReference type="EMBL" id="RJF84140.1"/>
    </source>
</evidence>
<dbReference type="AlphaFoldDB" id="A0A418W277"/>
<feature type="domain" description="HTH merR-type" evidence="3">
    <location>
        <begin position="4"/>
        <end position="71"/>
    </location>
</feature>
<name>A0A418W277_9PROT</name>
<accession>A0A418W277</accession>
<dbReference type="Pfam" id="PF13411">
    <property type="entry name" value="MerR_1"/>
    <property type="match status" value="1"/>
</dbReference>
<keyword evidence="1 4" id="KW-0238">DNA-binding</keyword>
<dbReference type="InterPro" id="IPR047057">
    <property type="entry name" value="MerR_fam"/>
</dbReference>
<keyword evidence="5" id="KW-1185">Reference proteome</keyword>
<proteinExistence type="predicted"/>